<evidence type="ECO:0000313" key="1">
    <source>
        <dbReference type="EMBL" id="MFC0273722.1"/>
    </source>
</evidence>
<reference evidence="1 2" key="1">
    <citation type="submission" date="2024-09" db="EMBL/GenBank/DDBJ databases">
        <authorList>
            <person name="Sun Q."/>
            <person name="Mori K."/>
        </authorList>
    </citation>
    <scope>NUCLEOTIDE SEQUENCE [LARGE SCALE GENOMIC DNA]</scope>
    <source>
        <strain evidence="1 2">CCM 7228</strain>
    </source>
</reference>
<proteinExistence type="predicted"/>
<keyword evidence="2" id="KW-1185">Reference proteome</keyword>
<dbReference type="RefSeq" id="WP_378937310.1">
    <property type="nucleotide sequence ID" value="NZ_JBHLVO010000024.1"/>
</dbReference>
<sequence length="184" mass="21537">MKECLEFKSYVSNYVPELGYLTKEEIKFLPIDHSLAELAAQKVLDYEQNEYLPGYIKVTYGQHSILSDQHETDDLLDTWDGLSYIVKNQATEDKYPITLLGYPIDVFILKKQKQFYFEINNGKMVKRSLSIPKEELLKSILKGYRDFIDFCKKESLTFGEDTVYNSSLKTLNNINNMEKMKNKK</sequence>
<gene>
    <name evidence="1" type="ORF">ACFFIX_20255</name>
</gene>
<protein>
    <submittedName>
        <fullName evidence="1">Uncharacterized protein</fullName>
    </submittedName>
</protein>
<dbReference type="EMBL" id="JBHLVO010000024">
    <property type="protein sequence ID" value="MFC0273722.1"/>
    <property type="molecule type" value="Genomic_DNA"/>
</dbReference>
<name>A0ABV6GJ54_9BACI</name>
<comment type="caution">
    <text evidence="1">The sequence shown here is derived from an EMBL/GenBank/DDBJ whole genome shotgun (WGS) entry which is preliminary data.</text>
</comment>
<accession>A0ABV6GJ54</accession>
<evidence type="ECO:0000313" key="2">
    <source>
        <dbReference type="Proteomes" id="UP001589854"/>
    </source>
</evidence>
<dbReference type="Proteomes" id="UP001589854">
    <property type="component" value="Unassembled WGS sequence"/>
</dbReference>
<organism evidence="1 2">
    <name type="scientific">Metabacillus herbersteinensis</name>
    <dbReference type="NCBI Taxonomy" id="283816"/>
    <lineage>
        <taxon>Bacteria</taxon>
        <taxon>Bacillati</taxon>
        <taxon>Bacillota</taxon>
        <taxon>Bacilli</taxon>
        <taxon>Bacillales</taxon>
        <taxon>Bacillaceae</taxon>
        <taxon>Metabacillus</taxon>
    </lineage>
</organism>